<reference evidence="2" key="1">
    <citation type="submission" date="2017-09" db="EMBL/GenBank/DDBJ databases">
        <title>Depth-based differentiation of microbial function through sediment-hosted aquifers and enrichment of novel symbionts in the deep terrestrial subsurface.</title>
        <authorList>
            <person name="Probst A.J."/>
            <person name="Ladd B."/>
            <person name="Jarett J.K."/>
            <person name="Geller-Mcgrath D.E."/>
            <person name="Sieber C.M.K."/>
            <person name="Emerson J.B."/>
            <person name="Anantharaman K."/>
            <person name="Thomas B.C."/>
            <person name="Malmstrom R."/>
            <person name="Stieglmeier M."/>
            <person name="Klingl A."/>
            <person name="Woyke T."/>
            <person name="Ryan C.M."/>
            <person name="Banfield J.F."/>
        </authorList>
    </citation>
    <scope>NUCLEOTIDE SEQUENCE [LARGE SCALE GENOMIC DNA]</scope>
</reference>
<dbReference type="EMBL" id="PEZT01000028">
    <property type="protein sequence ID" value="PIS08751.1"/>
    <property type="molecule type" value="Genomic_DNA"/>
</dbReference>
<accession>A0A2H0W7V6</accession>
<dbReference type="Proteomes" id="UP000230093">
    <property type="component" value="Unassembled WGS sequence"/>
</dbReference>
<dbReference type="AlphaFoldDB" id="A0A2H0W7V6"/>
<evidence type="ECO:0000313" key="2">
    <source>
        <dbReference type="Proteomes" id="UP000230093"/>
    </source>
</evidence>
<proteinExistence type="predicted"/>
<name>A0A2H0W7V6_9BACT</name>
<gene>
    <name evidence="1" type="ORF">COT75_04690</name>
</gene>
<organism evidence="1 2">
    <name type="scientific">Candidatus Beckwithbacteria bacterium CG10_big_fil_rev_8_21_14_0_10_34_10</name>
    <dbReference type="NCBI Taxonomy" id="1974495"/>
    <lineage>
        <taxon>Bacteria</taxon>
        <taxon>Candidatus Beckwithiibacteriota</taxon>
    </lineage>
</organism>
<evidence type="ECO:0000313" key="1">
    <source>
        <dbReference type="EMBL" id="PIS08751.1"/>
    </source>
</evidence>
<sequence length="62" mass="6851">MKKVVLTIMILVVIFALVGLISLADPFDPVAFVKGEPNNHGVFYSWCQVFNTCHPTPNSPSF</sequence>
<protein>
    <submittedName>
        <fullName evidence="1">Uncharacterized protein</fullName>
    </submittedName>
</protein>
<comment type="caution">
    <text evidence="1">The sequence shown here is derived from an EMBL/GenBank/DDBJ whole genome shotgun (WGS) entry which is preliminary data.</text>
</comment>